<evidence type="ECO:0000256" key="1">
    <source>
        <dbReference type="SAM" id="MobiDB-lite"/>
    </source>
</evidence>
<accession>A0A8W7Q2T2</accession>
<name>A0A8W7Q2T2_ANOCL</name>
<dbReference type="EnsemblMetazoa" id="ACOM042157-RA">
    <property type="protein sequence ID" value="ACOM042157-PA.1"/>
    <property type="gene ID" value="ACOM042157"/>
</dbReference>
<proteinExistence type="predicted"/>
<feature type="region of interest" description="Disordered" evidence="1">
    <location>
        <begin position="180"/>
        <end position="214"/>
    </location>
</feature>
<sequence>MPGRPRKDEGYDAADWISSRHRKGKDHDADDDDDDDDVDPDLANFVFLPRSARLTDLPDTALIVLARWCGVSRKSLRYLVPASCYGGLRWDDDTGRPRFSRTRRARIARPRGPRAGKVILPRRWTRFQLAIVGTVQAAAGRPRIVNGHAKRNNGLSTVICFPMAGWNIPARAHECVPGAAEAPDTLPRSGRPKTGQAASGPVSGPGSDQPRCCPSVRKIHLRHSVERMWVKENTCKRAVTLAGRRAQLHDEIHGTGPNGAPQQ</sequence>
<evidence type="ECO:0000313" key="2">
    <source>
        <dbReference type="EnsemblMetazoa" id="ACOM042157-PA.1"/>
    </source>
</evidence>
<dbReference type="AlphaFoldDB" id="A0A8W7Q2T2"/>
<organism evidence="2">
    <name type="scientific">Anopheles coluzzii</name>
    <name type="common">African malaria mosquito</name>
    <dbReference type="NCBI Taxonomy" id="1518534"/>
    <lineage>
        <taxon>Eukaryota</taxon>
        <taxon>Metazoa</taxon>
        <taxon>Ecdysozoa</taxon>
        <taxon>Arthropoda</taxon>
        <taxon>Hexapoda</taxon>
        <taxon>Insecta</taxon>
        <taxon>Pterygota</taxon>
        <taxon>Neoptera</taxon>
        <taxon>Endopterygota</taxon>
        <taxon>Diptera</taxon>
        <taxon>Nematocera</taxon>
        <taxon>Culicoidea</taxon>
        <taxon>Culicidae</taxon>
        <taxon>Anophelinae</taxon>
        <taxon>Anopheles</taxon>
    </lineage>
</organism>
<protein>
    <submittedName>
        <fullName evidence="2">Uncharacterized protein</fullName>
    </submittedName>
</protein>
<dbReference type="Proteomes" id="UP000075882">
    <property type="component" value="Unassembled WGS sequence"/>
</dbReference>
<feature type="region of interest" description="Disordered" evidence="1">
    <location>
        <begin position="1"/>
        <end position="36"/>
    </location>
</feature>
<feature type="compositionally biased region" description="Basic and acidic residues" evidence="1">
    <location>
        <begin position="1"/>
        <end position="10"/>
    </location>
</feature>
<reference evidence="2" key="1">
    <citation type="submission" date="2022-08" db="UniProtKB">
        <authorList>
            <consortium name="EnsemblMetazoa"/>
        </authorList>
    </citation>
    <scope>IDENTIFICATION</scope>
</reference>